<feature type="transmembrane region" description="Helical" evidence="1">
    <location>
        <begin position="12"/>
        <end position="30"/>
    </location>
</feature>
<organism evidence="2">
    <name type="scientific">Brassica napus</name>
    <name type="common">Rape</name>
    <dbReference type="NCBI Taxonomy" id="3708"/>
    <lineage>
        <taxon>Eukaryota</taxon>
        <taxon>Viridiplantae</taxon>
        <taxon>Streptophyta</taxon>
        <taxon>Embryophyta</taxon>
        <taxon>Tracheophyta</taxon>
        <taxon>Spermatophyta</taxon>
        <taxon>Magnoliopsida</taxon>
        <taxon>eudicotyledons</taxon>
        <taxon>Gunneridae</taxon>
        <taxon>Pentapetalae</taxon>
        <taxon>rosids</taxon>
        <taxon>malvids</taxon>
        <taxon>Brassicales</taxon>
        <taxon>Brassicaceae</taxon>
        <taxon>Brassiceae</taxon>
        <taxon>Brassica</taxon>
    </lineage>
</organism>
<evidence type="ECO:0000256" key="1">
    <source>
        <dbReference type="SAM" id="Phobius"/>
    </source>
</evidence>
<sequence>MLRNKIEKRVLFWCNILALAFPLFISWDVHKLLNLSRICVLANMYSDIVLLDGLWALSFFFGYIGRKWSMMMRIK</sequence>
<keyword evidence="1" id="KW-0812">Transmembrane</keyword>
<proteinExistence type="predicted"/>
<gene>
    <name evidence="2" type="ORF">DARMORV10_C03P72580.1</name>
</gene>
<dbReference type="AlphaFoldDB" id="A0A816IJW8"/>
<keyword evidence="1" id="KW-0472">Membrane</keyword>
<dbReference type="EMBL" id="HG994367">
    <property type="protein sequence ID" value="CAF1709074.1"/>
    <property type="molecule type" value="Genomic_DNA"/>
</dbReference>
<evidence type="ECO:0000313" key="2">
    <source>
        <dbReference type="EMBL" id="CAF1709074.1"/>
    </source>
</evidence>
<protein>
    <submittedName>
        <fullName evidence="2">(rape) hypothetical protein</fullName>
    </submittedName>
</protein>
<accession>A0A816IJW8</accession>
<dbReference type="Proteomes" id="UP001295469">
    <property type="component" value="Chromosome C03"/>
</dbReference>
<name>A0A816IJW8_BRANA</name>
<feature type="transmembrane region" description="Helical" evidence="1">
    <location>
        <begin position="42"/>
        <end position="65"/>
    </location>
</feature>
<keyword evidence="1" id="KW-1133">Transmembrane helix</keyword>
<reference evidence="2" key="1">
    <citation type="submission" date="2021-01" db="EMBL/GenBank/DDBJ databases">
        <authorList>
            <consortium name="Genoscope - CEA"/>
            <person name="William W."/>
        </authorList>
    </citation>
    <scope>NUCLEOTIDE SEQUENCE</scope>
</reference>